<proteinExistence type="predicted"/>
<evidence type="ECO:0000313" key="2">
    <source>
        <dbReference type="Proteomes" id="UP000235145"/>
    </source>
</evidence>
<reference evidence="1 2" key="1">
    <citation type="journal article" date="2017" name="Nat. Commun.">
        <title>Genome assembly with in vitro proximity ligation data and whole-genome triplication in lettuce.</title>
        <authorList>
            <person name="Reyes-Chin-Wo S."/>
            <person name="Wang Z."/>
            <person name="Yang X."/>
            <person name="Kozik A."/>
            <person name="Arikit S."/>
            <person name="Song C."/>
            <person name="Xia L."/>
            <person name="Froenicke L."/>
            <person name="Lavelle D.O."/>
            <person name="Truco M.J."/>
            <person name="Xia R."/>
            <person name="Zhu S."/>
            <person name="Xu C."/>
            <person name="Xu H."/>
            <person name="Xu X."/>
            <person name="Cox K."/>
            <person name="Korf I."/>
            <person name="Meyers B.C."/>
            <person name="Michelmore R.W."/>
        </authorList>
    </citation>
    <scope>NUCLEOTIDE SEQUENCE [LARGE SCALE GENOMIC DNA]</scope>
    <source>
        <strain evidence="2">cv. Salinas</strain>
        <tissue evidence="1">Seedlings</tissue>
    </source>
</reference>
<sequence length="121" mass="13984">MLPGTGIRGILGATTQNDGDISLNVMAMWFLLFPFPLSLNSFKKNPCFHFPPKFLSMVVFISIKVHFQGLFINKPFCYLDGIHHVFDDMTHKDFIGFLERLTQEKCQKVYYYQSDLEIPEG</sequence>
<gene>
    <name evidence="1" type="ORF">LSAT_V11C500261740</name>
</gene>
<evidence type="ECO:0000313" key="1">
    <source>
        <dbReference type="EMBL" id="KAJ0205054.1"/>
    </source>
</evidence>
<protein>
    <submittedName>
        <fullName evidence="1">Uncharacterized protein</fullName>
    </submittedName>
</protein>
<dbReference type="AlphaFoldDB" id="A0A9R1XC63"/>
<dbReference type="Proteomes" id="UP000235145">
    <property type="component" value="Unassembled WGS sequence"/>
</dbReference>
<accession>A0A9R1XC63</accession>
<dbReference type="EMBL" id="NBSK02000005">
    <property type="protein sequence ID" value="KAJ0205054.1"/>
    <property type="molecule type" value="Genomic_DNA"/>
</dbReference>
<comment type="caution">
    <text evidence="1">The sequence shown here is derived from an EMBL/GenBank/DDBJ whole genome shotgun (WGS) entry which is preliminary data.</text>
</comment>
<keyword evidence="2" id="KW-1185">Reference proteome</keyword>
<organism evidence="1 2">
    <name type="scientific">Lactuca sativa</name>
    <name type="common">Garden lettuce</name>
    <dbReference type="NCBI Taxonomy" id="4236"/>
    <lineage>
        <taxon>Eukaryota</taxon>
        <taxon>Viridiplantae</taxon>
        <taxon>Streptophyta</taxon>
        <taxon>Embryophyta</taxon>
        <taxon>Tracheophyta</taxon>
        <taxon>Spermatophyta</taxon>
        <taxon>Magnoliopsida</taxon>
        <taxon>eudicotyledons</taxon>
        <taxon>Gunneridae</taxon>
        <taxon>Pentapetalae</taxon>
        <taxon>asterids</taxon>
        <taxon>campanulids</taxon>
        <taxon>Asterales</taxon>
        <taxon>Asteraceae</taxon>
        <taxon>Cichorioideae</taxon>
        <taxon>Cichorieae</taxon>
        <taxon>Lactucinae</taxon>
        <taxon>Lactuca</taxon>
    </lineage>
</organism>
<name>A0A9R1XC63_LACSA</name>